<keyword evidence="1" id="KW-0175">Coiled coil</keyword>
<protein>
    <recommendedName>
        <fullName evidence="2">Death domain-containing protein</fullName>
    </recommendedName>
</protein>
<dbReference type="PROSITE" id="PS50017">
    <property type="entry name" value="DEATH_DOMAIN"/>
    <property type="match status" value="1"/>
</dbReference>
<feature type="domain" description="Death" evidence="2">
    <location>
        <begin position="59"/>
        <end position="125"/>
    </location>
</feature>
<comment type="caution">
    <text evidence="3">The sequence shown here is derived from an EMBL/GenBank/DDBJ whole genome shotgun (WGS) entry which is preliminary data.</text>
</comment>
<evidence type="ECO:0000313" key="4">
    <source>
        <dbReference type="Proteomes" id="UP000281474"/>
    </source>
</evidence>
<evidence type="ECO:0000313" key="3">
    <source>
        <dbReference type="EMBL" id="RLV59753.1"/>
    </source>
</evidence>
<evidence type="ECO:0000256" key="1">
    <source>
        <dbReference type="SAM" id="Coils"/>
    </source>
</evidence>
<gene>
    <name evidence="3" type="ORF">D5018_10305</name>
</gene>
<name>A0A3L8PYU3_9GAMM</name>
<sequence length="363" mass="41456">MLALLVVNHLMVHLGMESRVSSVQPTQGFPQAATQSSAKPDVNIIAYFTQSKDPSWCCDWQKMATCLMLASTVSLISREHQTEDERIKALLNRWVEKPDANIKKLISVLEEIGNRRLALQFKEQLEVDPHYFDLKMDDRTNPDTASQVTTQAYRALQDENQRLQQQLQSIQSELQRAQDESRALKQQVEQLTQAAKAMEQQTEEAKQQLLHSNKQLISALKKHDQQSHLTYPTPFHQTARYGSKTTKLHLTPNQEFTFRLNFLSKIPVDRINNLVKRYQLFSANGQQFIDALGVESIKNEIGVAHLSYNSDAYNYHTIITKLYEKCGSSFTVYDFVYALAQAKGGASTAISMEFITDIEKLLR</sequence>
<evidence type="ECO:0000259" key="2">
    <source>
        <dbReference type="PROSITE" id="PS50017"/>
    </source>
</evidence>
<dbReference type="Proteomes" id="UP000281474">
    <property type="component" value="Unassembled WGS sequence"/>
</dbReference>
<organism evidence="3 4">
    <name type="scientific">Parashewanella curva</name>
    <dbReference type="NCBI Taxonomy" id="2338552"/>
    <lineage>
        <taxon>Bacteria</taxon>
        <taxon>Pseudomonadati</taxon>
        <taxon>Pseudomonadota</taxon>
        <taxon>Gammaproteobacteria</taxon>
        <taxon>Alteromonadales</taxon>
        <taxon>Shewanellaceae</taxon>
        <taxon>Parashewanella</taxon>
    </lineage>
</organism>
<dbReference type="AlphaFoldDB" id="A0A3L8PYU3"/>
<reference evidence="3 4" key="1">
    <citation type="submission" date="2018-09" db="EMBL/GenBank/DDBJ databases">
        <title>Phylogeny of the Shewanellaceae, and recommendation for two new genera, Pseudoshewanella and Parashewanella.</title>
        <authorList>
            <person name="Wang G."/>
        </authorList>
    </citation>
    <scope>NUCLEOTIDE SEQUENCE [LARGE SCALE GENOMIC DNA]</scope>
    <source>
        <strain evidence="3 4">C51</strain>
    </source>
</reference>
<proteinExistence type="predicted"/>
<dbReference type="GO" id="GO:0007165">
    <property type="term" value="P:signal transduction"/>
    <property type="evidence" value="ECO:0007669"/>
    <property type="project" value="InterPro"/>
</dbReference>
<keyword evidence="4" id="KW-1185">Reference proteome</keyword>
<dbReference type="InterPro" id="IPR000488">
    <property type="entry name" value="Death_dom"/>
</dbReference>
<dbReference type="Gene3D" id="1.10.533.10">
    <property type="entry name" value="Death Domain, Fas"/>
    <property type="match status" value="1"/>
</dbReference>
<accession>A0A3L8PYU3</accession>
<dbReference type="EMBL" id="QZEI01000027">
    <property type="protein sequence ID" value="RLV59753.1"/>
    <property type="molecule type" value="Genomic_DNA"/>
</dbReference>
<dbReference type="CDD" id="cd01670">
    <property type="entry name" value="Death"/>
    <property type="match status" value="1"/>
</dbReference>
<dbReference type="RefSeq" id="WP_121838922.1">
    <property type="nucleotide sequence ID" value="NZ_ML014776.1"/>
</dbReference>
<dbReference type="InterPro" id="IPR011029">
    <property type="entry name" value="DEATH-like_dom_sf"/>
</dbReference>
<dbReference type="Pfam" id="PF00531">
    <property type="entry name" value="Death"/>
    <property type="match status" value="1"/>
</dbReference>
<dbReference type="SUPFAM" id="SSF47986">
    <property type="entry name" value="DEATH domain"/>
    <property type="match status" value="1"/>
</dbReference>
<feature type="coiled-coil region" evidence="1">
    <location>
        <begin position="146"/>
        <end position="215"/>
    </location>
</feature>